<name>A0A6J7H289_9ZZZZ</name>
<sequence>MTAARASAVVVTAEARRAIPLLDALRAQTVATQLEVVIAAPADEHQELARLAHGPFVAVHLLDADPIADLADARAACVRAATAPVILMTETHSLPDPGWARTLIDRHAQGAVAVGARVRNANPTSAFSAAMFAAHFGAFCSGRAPAGALPRHNTSYLRAVLASPDADLHALLADEGLLHAHAAACGTCAVATDAQVRHLNISRPASALRHAWLGGRSYGAVRTAGWSAARRLAYALAWPLIALRRLRRELPRARWDGRARTPAAVGALLLTLAVHSLGEAAGALAGRGPVGDVEAYNTIELRRDLDLSGRDPAERRLLEAIAP</sequence>
<proteinExistence type="predicted"/>
<organism evidence="1">
    <name type="scientific">freshwater metagenome</name>
    <dbReference type="NCBI Taxonomy" id="449393"/>
    <lineage>
        <taxon>unclassified sequences</taxon>
        <taxon>metagenomes</taxon>
        <taxon>ecological metagenomes</taxon>
    </lineage>
</organism>
<dbReference type="InterPro" id="IPR029044">
    <property type="entry name" value="Nucleotide-diphossugar_trans"/>
</dbReference>
<dbReference type="EMBL" id="CAFBMX010000001">
    <property type="protein sequence ID" value="CAB4913674.1"/>
    <property type="molecule type" value="Genomic_DNA"/>
</dbReference>
<protein>
    <submittedName>
        <fullName evidence="1">Unannotated protein</fullName>
    </submittedName>
</protein>
<reference evidence="1" key="1">
    <citation type="submission" date="2020-05" db="EMBL/GenBank/DDBJ databases">
        <authorList>
            <person name="Chiriac C."/>
            <person name="Salcher M."/>
            <person name="Ghai R."/>
            <person name="Kavagutti S V."/>
        </authorList>
    </citation>
    <scope>NUCLEOTIDE SEQUENCE</scope>
</reference>
<dbReference type="SUPFAM" id="SSF53448">
    <property type="entry name" value="Nucleotide-diphospho-sugar transferases"/>
    <property type="match status" value="1"/>
</dbReference>
<accession>A0A6J7H289</accession>
<evidence type="ECO:0000313" key="1">
    <source>
        <dbReference type="EMBL" id="CAB4913674.1"/>
    </source>
</evidence>
<dbReference type="AlphaFoldDB" id="A0A6J7H289"/>
<gene>
    <name evidence="1" type="ORF">UFOPK3674_00083</name>
</gene>